<accession>A0ABT6WW02</accession>
<feature type="compositionally biased region" description="Low complexity" evidence="1">
    <location>
        <begin position="53"/>
        <end position="100"/>
    </location>
</feature>
<sequence length="151" mass="14882">MPFAVVAGWALGAPAAHPATLGATDSLDGVLGDGGLGSAPQEAARPRDTAGYTARPPRATADPASSQPVPATGPSTVTSTVTVVASATAPSPTRTTDPPLLTLPPVPTPTFVTEPPGPTETPPAPSATGSPASSFPPGFGPVGESRRWLWG</sequence>
<evidence type="ECO:0000256" key="1">
    <source>
        <dbReference type="SAM" id="MobiDB-lite"/>
    </source>
</evidence>
<protein>
    <submittedName>
        <fullName evidence="2">Uncharacterized protein</fullName>
    </submittedName>
</protein>
<feature type="region of interest" description="Disordered" evidence="1">
    <location>
        <begin position="17"/>
        <end position="151"/>
    </location>
</feature>
<evidence type="ECO:0000313" key="2">
    <source>
        <dbReference type="EMBL" id="MDI6103927.1"/>
    </source>
</evidence>
<feature type="compositionally biased region" description="Low complexity" evidence="1">
    <location>
        <begin position="126"/>
        <end position="137"/>
    </location>
</feature>
<dbReference type="RefSeq" id="WP_282765173.1">
    <property type="nucleotide sequence ID" value="NZ_JASCTH010000028.1"/>
</dbReference>
<comment type="caution">
    <text evidence="2">The sequence shown here is derived from an EMBL/GenBank/DDBJ whole genome shotgun (WGS) entry which is preliminary data.</text>
</comment>
<dbReference type="Proteomes" id="UP001241758">
    <property type="component" value="Unassembled WGS sequence"/>
</dbReference>
<feature type="compositionally biased region" description="Pro residues" evidence="1">
    <location>
        <begin position="115"/>
        <end position="125"/>
    </location>
</feature>
<dbReference type="EMBL" id="JASCTH010000028">
    <property type="protein sequence ID" value="MDI6103927.1"/>
    <property type="molecule type" value="Genomic_DNA"/>
</dbReference>
<evidence type="ECO:0000313" key="3">
    <source>
        <dbReference type="Proteomes" id="UP001241758"/>
    </source>
</evidence>
<reference evidence="2 3" key="1">
    <citation type="submission" date="2023-05" db="EMBL/GenBank/DDBJ databases">
        <title>Actinoplanes sp. NEAU-A12 genome sequencing.</title>
        <authorList>
            <person name="Wang Z.-S."/>
        </authorList>
    </citation>
    <scope>NUCLEOTIDE SEQUENCE [LARGE SCALE GENOMIC DNA]</scope>
    <source>
        <strain evidence="2 3">NEAU-A12</strain>
    </source>
</reference>
<keyword evidence="3" id="KW-1185">Reference proteome</keyword>
<gene>
    <name evidence="2" type="ORF">QLQ12_35465</name>
</gene>
<proteinExistence type="predicted"/>
<organism evidence="2 3">
    <name type="scientific">Actinoplanes sandaracinus</name>
    <dbReference type="NCBI Taxonomy" id="3045177"/>
    <lineage>
        <taxon>Bacteria</taxon>
        <taxon>Bacillati</taxon>
        <taxon>Actinomycetota</taxon>
        <taxon>Actinomycetes</taxon>
        <taxon>Micromonosporales</taxon>
        <taxon>Micromonosporaceae</taxon>
        <taxon>Actinoplanes</taxon>
    </lineage>
</organism>
<name>A0ABT6WW02_9ACTN</name>